<feature type="domain" description="NAD-dependent epimerase/dehydratase" evidence="1">
    <location>
        <begin position="7"/>
        <end position="63"/>
    </location>
</feature>
<dbReference type="SUPFAM" id="SSF51735">
    <property type="entry name" value="NAD(P)-binding Rossmann-fold domains"/>
    <property type="match status" value="1"/>
</dbReference>
<dbReference type="Gene3D" id="3.40.50.720">
    <property type="entry name" value="NAD(P)-binding Rossmann-like Domain"/>
    <property type="match status" value="1"/>
</dbReference>
<feature type="non-terminal residue" evidence="2">
    <location>
        <position position="87"/>
    </location>
</feature>
<organism evidence="2 3">
    <name type="scientific">Candidatus Segetimicrobium genomatis</name>
    <dbReference type="NCBI Taxonomy" id="2569760"/>
    <lineage>
        <taxon>Bacteria</taxon>
        <taxon>Bacillati</taxon>
        <taxon>Candidatus Sysuimicrobiota</taxon>
        <taxon>Candidatus Sysuimicrobiia</taxon>
        <taxon>Candidatus Sysuimicrobiales</taxon>
        <taxon>Candidatus Segetimicrobiaceae</taxon>
        <taxon>Candidatus Segetimicrobium</taxon>
    </lineage>
</organism>
<dbReference type="Proteomes" id="UP000319353">
    <property type="component" value="Unassembled WGS sequence"/>
</dbReference>
<dbReference type="InterPro" id="IPR001509">
    <property type="entry name" value="Epimerase_deHydtase"/>
</dbReference>
<dbReference type="EMBL" id="VBAL01000090">
    <property type="protein sequence ID" value="TMJ01856.1"/>
    <property type="molecule type" value="Genomic_DNA"/>
</dbReference>
<accession>A0A537L1H2</accession>
<dbReference type="InterPro" id="IPR036291">
    <property type="entry name" value="NAD(P)-bd_dom_sf"/>
</dbReference>
<reference evidence="2 3" key="1">
    <citation type="journal article" date="2019" name="Nat. Microbiol.">
        <title>Mediterranean grassland soil C-N compound turnover is dependent on rainfall and depth, and is mediated by genomically divergent microorganisms.</title>
        <authorList>
            <person name="Diamond S."/>
            <person name="Andeer P.F."/>
            <person name="Li Z."/>
            <person name="Crits-Christoph A."/>
            <person name="Burstein D."/>
            <person name="Anantharaman K."/>
            <person name="Lane K.R."/>
            <person name="Thomas B.C."/>
            <person name="Pan C."/>
            <person name="Northen T.R."/>
            <person name="Banfield J.F."/>
        </authorList>
    </citation>
    <scope>NUCLEOTIDE SEQUENCE [LARGE SCALE GENOMIC DNA]</scope>
    <source>
        <strain evidence="2">NP_4</strain>
    </source>
</reference>
<dbReference type="Pfam" id="PF01370">
    <property type="entry name" value="Epimerase"/>
    <property type="match status" value="1"/>
</dbReference>
<protein>
    <submittedName>
        <fullName evidence="2">NAD-dependent epimerase/dehydratase family protein</fullName>
    </submittedName>
</protein>
<evidence type="ECO:0000313" key="3">
    <source>
        <dbReference type="Proteomes" id="UP000319353"/>
    </source>
</evidence>
<dbReference type="AlphaFoldDB" id="A0A537L1H2"/>
<comment type="caution">
    <text evidence="2">The sequence shown here is derived from an EMBL/GenBank/DDBJ whole genome shotgun (WGS) entry which is preliminary data.</text>
</comment>
<gene>
    <name evidence="2" type="ORF">E6H01_07310</name>
</gene>
<evidence type="ECO:0000313" key="2">
    <source>
        <dbReference type="EMBL" id="TMJ01856.1"/>
    </source>
</evidence>
<name>A0A537L1H2_9BACT</name>
<proteinExistence type="predicted"/>
<sequence>MQARRKIAVAGATGRVGRHVVDVLMAGGYDIVAMSRSSGVDVVTGDGLAAALAGVECIIDAATGPSPDQKAATEFFTAAARNLHEVG</sequence>
<evidence type="ECO:0000259" key="1">
    <source>
        <dbReference type="Pfam" id="PF01370"/>
    </source>
</evidence>